<evidence type="ECO:0000313" key="1">
    <source>
        <dbReference type="EMBL" id="MDZ4910703.1"/>
    </source>
</evidence>
<evidence type="ECO:0000313" key="2">
    <source>
        <dbReference type="Proteomes" id="UP001288778"/>
    </source>
</evidence>
<feature type="non-terminal residue" evidence="1">
    <location>
        <position position="62"/>
    </location>
</feature>
<dbReference type="AlphaFoldDB" id="A0AAW9HZE0"/>
<name>A0AAW9HZE0_CLOPF</name>
<accession>A0AAW9HZE0</accession>
<protein>
    <submittedName>
        <fullName evidence="1">Uncharacterized protein</fullName>
    </submittedName>
</protein>
<dbReference type="EMBL" id="WNUI01000627">
    <property type="protein sequence ID" value="MDZ4910703.1"/>
    <property type="molecule type" value="Genomic_DNA"/>
</dbReference>
<sequence>MKRENKQRQYYKTSALLFILFLVLFVGANIIVKDKTFSETENRMLAGKPKFSVDKLLEGRFT</sequence>
<organism evidence="1 2">
    <name type="scientific">Clostridium perfringens</name>
    <dbReference type="NCBI Taxonomy" id="1502"/>
    <lineage>
        <taxon>Bacteria</taxon>
        <taxon>Bacillati</taxon>
        <taxon>Bacillota</taxon>
        <taxon>Clostridia</taxon>
        <taxon>Eubacteriales</taxon>
        <taxon>Clostridiaceae</taxon>
        <taxon>Clostridium</taxon>
    </lineage>
</organism>
<proteinExistence type="predicted"/>
<dbReference type="Proteomes" id="UP001288778">
    <property type="component" value="Unassembled WGS sequence"/>
</dbReference>
<gene>
    <name evidence="1" type="ORF">GNF68_17155</name>
</gene>
<reference evidence="1" key="1">
    <citation type="submission" date="2019-11" db="EMBL/GenBank/DDBJ databases">
        <title>Characterization of Clostridium perfringens isolates from swine manure treated agricultural soils.</title>
        <authorList>
            <person name="Wushke S.T."/>
        </authorList>
    </citation>
    <scope>NUCLEOTIDE SEQUENCE</scope>
    <source>
        <strain evidence="1">X94</strain>
    </source>
</reference>
<comment type="caution">
    <text evidence="1">The sequence shown here is derived from an EMBL/GenBank/DDBJ whole genome shotgun (WGS) entry which is preliminary data.</text>
</comment>